<evidence type="ECO:0000256" key="1">
    <source>
        <dbReference type="SAM" id="Phobius"/>
    </source>
</evidence>
<reference evidence="2" key="2">
    <citation type="submission" date="2020-09" db="EMBL/GenBank/DDBJ databases">
        <authorList>
            <person name="Sun Q."/>
            <person name="Ohkuma M."/>
        </authorList>
    </citation>
    <scope>NUCLEOTIDE SEQUENCE</scope>
    <source>
        <strain evidence="2">JCM 15325</strain>
    </source>
</reference>
<organism evidence="2 3">
    <name type="scientific">Sporolactobacillus putidus</name>
    <dbReference type="NCBI Taxonomy" id="492735"/>
    <lineage>
        <taxon>Bacteria</taxon>
        <taxon>Bacillati</taxon>
        <taxon>Bacillota</taxon>
        <taxon>Bacilli</taxon>
        <taxon>Bacillales</taxon>
        <taxon>Sporolactobacillaceae</taxon>
        <taxon>Sporolactobacillus</taxon>
    </lineage>
</organism>
<gene>
    <name evidence="2" type="ORF">GCM10007968_07290</name>
</gene>
<reference evidence="2" key="1">
    <citation type="journal article" date="2014" name="Int. J. Syst. Evol. Microbiol.">
        <title>Complete genome sequence of Corynebacterium casei LMG S-19264T (=DSM 44701T), isolated from a smear-ripened cheese.</title>
        <authorList>
            <consortium name="US DOE Joint Genome Institute (JGI-PGF)"/>
            <person name="Walter F."/>
            <person name="Albersmeier A."/>
            <person name="Kalinowski J."/>
            <person name="Ruckert C."/>
        </authorList>
    </citation>
    <scope>NUCLEOTIDE SEQUENCE</scope>
    <source>
        <strain evidence="2">JCM 15325</strain>
    </source>
</reference>
<comment type="caution">
    <text evidence="2">The sequence shown here is derived from an EMBL/GenBank/DDBJ whole genome shotgun (WGS) entry which is preliminary data.</text>
</comment>
<protein>
    <submittedName>
        <fullName evidence="2">Uncharacterized protein</fullName>
    </submittedName>
</protein>
<keyword evidence="1" id="KW-1133">Transmembrane helix</keyword>
<sequence>MKPLTALSLAVMAGLCFFYYLLGLMHLHSLILSGGLMFLIIFLLIRFLTVRPRNK</sequence>
<accession>A0A917S0S0</accession>
<dbReference type="AlphaFoldDB" id="A0A917S0S0"/>
<keyword evidence="1" id="KW-0472">Membrane</keyword>
<name>A0A917S0S0_9BACL</name>
<dbReference type="EMBL" id="BMOK01000002">
    <property type="protein sequence ID" value="GGL45706.1"/>
    <property type="molecule type" value="Genomic_DNA"/>
</dbReference>
<evidence type="ECO:0000313" key="2">
    <source>
        <dbReference type="EMBL" id="GGL45706.1"/>
    </source>
</evidence>
<keyword evidence="3" id="KW-1185">Reference proteome</keyword>
<keyword evidence="1" id="KW-0812">Transmembrane</keyword>
<dbReference type="RefSeq" id="WP_188801711.1">
    <property type="nucleotide sequence ID" value="NZ_BMOK01000002.1"/>
</dbReference>
<proteinExistence type="predicted"/>
<feature type="transmembrane region" description="Helical" evidence="1">
    <location>
        <begin position="7"/>
        <end position="24"/>
    </location>
</feature>
<feature type="transmembrane region" description="Helical" evidence="1">
    <location>
        <begin position="30"/>
        <end position="49"/>
    </location>
</feature>
<dbReference type="Proteomes" id="UP000654670">
    <property type="component" value="Unassembled WGS sequence"/>
</dbReference>
<evidence type="ECO:0000313" key="3">
    <source>
        <dbReference type="Proteomes" id="UP000654670"/>
    </source>
</evidence>